<evidence type="ECO:0000256" key="1">
    <source>
        <dbReference type="ARBA" id="ARBA00023229"/>
    </source>
</evidence>
<dbReference type="InterPro" id="IPR002155">
    <property type="entry name" value="Thiolase"/>
</dbReference>
<dbReference type="InterPro" id="IPR055140">
    <property type="entry name" value="Thiolase_C_2"/>
</dbReference>
<dbReference type="NCBIfam" id="NF006010">
    <property type="entry name" value="PRK08142.1"/>
    <property type="match status" value="1"/>
</dbReference>
<evidence type="ECO:0000313" key="4">
    <source>
        <dbReference type="Proteomes" id="UP001596383"/>
    </source>
</evidence>
<keyword evidence="1" id="KW-0414">Isoprene biosynthesis</keyword>
<accession>A0ABD5SLD6</accession>
<evidence type="ECO:0000313" key="3">
    <source>
        <dbReference type="EMBL" id="MFC6764427.1"/>
    </source>
</evidence>
<dbReference type="Pfam" id="PF22691">
    <property type="entry name" value="Thiolase_C_1"/>
    <property type="match status" value="1"/>
</dbReference>
<dbReference type="Proteomes" id="UP001596383">
    <property type="component" value="Unassembled WGS sequence"/>
</dbReference>
<keyword evidence="4" id="KW-1185">Reference proteome</keyword>
<evidence type="ECO:0000259" key="2">
    <source>
        <dbReference type="Pfam" id="PF22691"/>
    </source>
</evidence>
<dbReference type="CDD" id="cd00829">
    <property type="entry name" value="SCP-x_thiolase"/>
    <property type="match status" value="1"/>
</dbReference>
<dbReference type="PANTHER" id="PTHR42870:SF1">
    <property type="entry name" value="NON-SPECIFIC LIPID-TRANSFER PROTEIN-LIKE 2"/>
    <property type="match status" value="1"/>
</dbReference>
<name>A0ABD5SLD6_9EURY</name>
<dbReference type="InterPro" id="IPR016039">
    <property type="entry name" value="Thiolase-like"/>
</dbReference>
<proteinExistence type="predicted"/>
<dbReference type="AlphaFoldDB" id="A0ABD5SLD6"/>
<gene>
    <name evidence="3" type="ORF">ACFQE6_05080</name>
</gene>
<dbReference type="PIRSF" id="PIRSF000429">
    <property type="entry name" value="Ac-CoA_Ac_transf"/>
    <property type="match status" value="1"/>
</dbReference>
<dbReference type="EMBL" id="JBHSWV010000081">
    <property type="protein sequence ID" value="MFC6764427.1"/>
    <property type="molecule type" value="Genomic_DNA"/>
</dbReference>
<dbReference type="GO" id="GO:0008299">
    <property type="term" value="P:isoprenoid biosynthetic process"/>
    <property type="evidence" value="ECO:0007669"/>
    <property type="project" value="UniProtKB-KW"/>
</dbReference>
<dbReference type="Gene3D" id="3.40.47.10">
    <property type="match status" value="1"/>
</dbReference>
<comment type="caution">
    <text evidence="3">The sequence shown here is derived from an EMBL/GenBank/DDBJ whole genome shotgun (WGS) entry which is preliminary data.</text>
</comment>
<dbReference type="RefSeq" id="WP_273737495.1">
    <property type="nucleotide sequence ID" value="NZ_JAQIVI010000081.1"/>
</dbReference>
<dbReference type="PANTHER" id="PTHR42870">
    <property type="entry name" value="ACETYL-COA C-ACETYLTRANSFERASE"/>
    <property type="match status" value="1"/>
</dbReference>
<reference evidence="3 4" key="1">
    <citation type="journal article" date="2019" name="Int. J. Syst. Evol. Microbiol.">
        <title>The Global Catalogue of Microorganisms (GCM) 10K type strain sequencing project: providing services to taxonomists for standard genome sequencing and annotation.</title>
        <authorList>
            <consortium name="The Broad Institute Genomics Platform"/>
            <consortium name="The Broad Institute Genome Sequencing Center for Infectious Disease"/>
            <person name="Wu L."/>
            <person name="Ma J."/>
        </authorList>
    </citation>
    <scope>NUCLEOTIDE SEQUENCE [LARGE SCALE GENOMIC DNA]</scope>
    <source>
        <strain evidence="3 4">LMG 29247</strain>
    </source>
</reference>
<organism evidence="3 4">
    <name type="scientific">Natrinema soli</name>
    <dbReference type="NCBI Taxonomy" id="1930624"/>
    <lineage>
        <taxon>Archaea</taxon>
        <taxon>Methanobacteriati</taxon>
        <taxon>Methanobacteriota</taxon>
        <taxon>Stenosarchaea group</taxon>
        <taxon>Halobacteria</taxon>
        <taxon>Halobacteriales</taxon>
        <taxon>Natrialbaceae</taxon>
        <taxon>Natrinema</taxon>
    </lineage>
</organism>
<feature type="domain" description="Thiolase C-terminal" evidence="2">
    <location>
        <begin position="248"/>
        <end position="382"/>
    </location>
</feature>
<protein>
    <submittedName>
        <fullName evidence="3">Thiolase domain-containing protein</fullName>
    </submittedName>
</protein>
<dbReference type="SUPFAM" id="SSF53901">
    <property type="entry name" value="Thiolase-like"/>
    <property type="match status" value="1"/>
</dbReference>
<sequence length="386" mass="41486">MRSDKRAYIAGAFEHPTRKAPDKTVQELHADVARGALEDAGLEKDDIDAFYTAGEPDTGPVLLADYMNLDVTTFGSTEVGGSSYVSHVGHAVNAIRNEKCDVALVTLAGRPRSQSQDTGTGVHGFDNFRSHFTSTYGDTIIASVAHDARRHMHEHGTTSEQLAEIREAAAYHAQFNENAMYQDPVTVEDVVDSRIIADPIHMLDCCVISDGGGAMLVVSKEVQEELDRECAEVLGYGEHLETSRAGYGDILTQGGVESGELAYEEAEVGPEDIDYASIYDAFTFFVLRSIEDLGFAERGEGGKFVEDGALKAPDGELPYNTDGGSLCSNHPNRGGMTKMIEAVRQIRGEANEEVQVPDPEYTLAHGLGGGPGGHAAVTLIFGRGDQ</sequence>